<name>A0AAV9N9N1_9EURO</name>
<evidence type="ECO:0000313" key="3">
    <source>
        <dbReference type="Proteomes" id="UP001358417"/>
    </source>
</evidence>
<dbReference type="Proteomes" id="UP001358417">
    <property type="component" value="Unassembled WGS sequence"/>
</dbReference>
<protein>
    <submittedName>
        <fullName evidence="2">Uncharacterized protein</fullName>
    </submittedName>
</protein>
<proteinExistence type="predicted"/>
<keyword evidence="1" id="KW-0732">Signal</keyword>
<gene>
    <name evidence="2" type="ORF">LTR84_002677</name>
</gene>
<keyword evidence="3" id="KW-1185">Reference proteome</keyword>
<comment type="caution">
    <text evidence="2">The sequence shown here is derived from an EMBL/GenBank/DDBJ whole genome shotgun (WGS) entry which is preliminary data.</text>
</comment>
<dbReference type="EMBL" id="JAVRRD010000014">
    <property type="protein sequence ID" value="KAK5051874.1"/>
    <property type="molecule type" value="Genomic_DNA"/>
</dbReference>
<accession>A0AAV9N9N1</accession>
<reference evidence="2 3" key="1">
    <citation type="submission" date="2023-08" db="EMBL/GenBank/DDBJ databases">
        <title>Black Yeasts Isolated from many extreme environments.</title>
        <authorList>
            <person name="Coleine C."/>
            <person name="Stajich J.E."/>
            <person name="Selbmann L."/>
        </authorList>
    </citation>
    <scope>NUCLEOTIDE SEQUENCE [LARGE SCALE GENOMIC DNA]</scope>
    <source>
        <strain evidence="2 3">CCFEE 5792</strain>
    </source>
</reference>
<feature type="signal peptide" evidence="1">
    <location>
        <begin position="1"/>
        <end position="21"/>
    </location>
</feature>
<sequence>MKASLASIYALIGLVTSTVAAQALRDCYVGSAPFCNNSLASDTACRGLEVTTADGWKRMDCDYVLYNIPATGVSTSKWLVIHAGGCDTFTAELGDFFAPDLGLNIWGLRPCGGHGLGLNPPALVDIYHTPGTTMLFLHEYGDTNKSYNWFSADGCNSTSKPMYMCVGALDPNFDTKFNAIKSVLQTGFSNTKSFPCKLEVISAMPYAQDADPTIPCTGILREYNNPAIVGGDTSGSPNWAWEMPVFMTQAILLATQVDPDGPVVNAFRAAIEIALS</sequence>
<organism evidence="2 3">
    <name type="scientific">Exophiala bonariae</name>
    <dbReference type="NCBI Taxonomy" id="1690606"/>
    <lineage>
        <taxon>Eukaryota</taxon>
        <taxon>Fungi</taxon>
        <taxon>Dikarya</taxon>
        <taxon>Ascomycota</taxon>
        <taxon>Pezizomycotina</taxon>
        <taxon>Eurotiomycetes</taxon>
        <taxon>Chaetothyriomycetidae</taxon>
        <taxon>Chaetothyriales</taxon>
        <taxon>Herpotrichiellaceae</taxon>
        <taxon>Exophiala</taxon>
    </lineage>
</organism>
<evidence type="ECO:0000313" key="2">
    <source>
        <dbReference type="EMBL" id="KAK5051874.1"/>
    </source>
</evidence>
<dbReference type="RefSeq" id="XP_064705888.1">
    <property type="nucleotide sequence ID" value="XM_064846278.1"/>
</dbReference>
<evidence type="ECO:0000256" key="1">
    <source>
        <dbReference type="SAM" id="SignalP"/>
    </source>
</evidence>
<dbReference type="GeneID" id="89970876"/>
<feature type="chain" id="PRO_5043373190" evidence="1">
    <location>
        <begin position="22"/>
        <end position="276"/>
    </location>
</feature>
<dbReference type="AlphaFoldDB" id="A0AAV9N9N1"/>